<organism evidence="2">
    <name type="scientific">marine sediment metagenome</name>
    <dbReference type="NCBI Taxonomy" id="412755"/>
    <lineage>
        <taxon>unclassified sequences</taxon>
        <taxon>metagenomes</taxon>
        <taxon>ecological metagenomes</taxon>
    </lineage>
</organism>
<gene>
    <name evidence="2" type="ORF">S01H1_45096</name>
</gene>
<accession>X0UJW8</accession>
<dbReference type="Pfam" id="PF06381">
    <property type="entry name" value="Phage_portal_3"/>
    <property type="match status" value="1"/>
</dbReference>
<reference evidence="2" key="1">
    <citation type="journal article" date="2014" name="Front. Microbiol.">
        <title>High frequency of phylogenetically diverse reductive dehalogenase-homologous genes in deep subseafloor sedimentary metagenomes.</title>
        <authorList>
            <person name="Kawai M."/>
            <person name="Futagami T."/>
            <person name="Toyoda A."/>
            <person name="Takaki Y."/>
            <person name="Nishi S."/>
            <person name="Hori S."/>
            <person name="Arai W."/>
            <person name="Tsubouchi T."/>
            <person name="Morono Y."/>
            <person name="Uchiyama I."/>
            <person name="Ito T."/>
            <person name="Fujiyama A."/>
            <person name="Inagaki F."/>
            <person name="Takami H."/>
        </authorList>
    </citation>
    <scope>NUCLEOTIDE SEQUENCE</scope>
    <source>
        <strain evidence="2">Expedition CK06-06</strain>
    </source>
</reference>
<sequence length="157" mass="17415">FGNQVTSIISLIAGATGIPQRILLGSERGELASGQDKASWDERVQDRRNEFATPIVRDFVDRLSNVGALPEVEYDVRWPEIEDLDEDTKANIATKWAELNSKAQAIVVQPEEIRDRILRLDKLEETTELEPDETMGGVVAAGKALARGNRAGLRFVK</sequence>
<evidence type="ECO:0000259" key="1">
    <source>
        <dbReference type="Pfam" id="PF06381"/>
    </source>
</evidence>
<comment type="caution">
    <text evidence="2">The sequence shown here is derived from an EMBL/GenBank/DDBJ whole genome shotgun (WGS) entry which is preliminary data.</text>
</comment>
<evidence type="ECO:0000313" key="2">
    <source>
        <dbReference type="EMBL" id="GAF99571.1"/>
    </source>
</evidence>
<feature type="non-terminal residue" evidence="2">
    <location>
        <position position="1"/>
    </location>
</feature>
<name>X0UJW8_9ZZZZ</name>
<protein>
    <recommendedName>
        <fullName evidence="1">Anti-CBASS protein Acb1-like N-terminal domain-containing protein</fullName>
    </recommendedName>
</protein>
<dbReference type="AlphaFoldDB" id="X0UJW8"/>
<feature type="domain" description="Anti-CBASS protein Acb1-like N-terminal" evidence="1">
    <location>
        <begin position="4"/>
        <end position="99"/>
    </location>
</feature>
<dbReference type="InterPro" id="IPR024459">
    <property type="entry name" value="Acb1-like_N"/>
</dbReference>
<proteinExistence type="predicted"/>
<dbReference type="EMBL" id="BARS01028795">
    <property type="protein sequence ID" value="GAF99571.1"/>
    <property type="molecule type" value="Genomic_DNA"/>
</dbReference>